<name>T1J6I4_STRMM</name>
<dbReference type="EMBL" id="JH431878">
    <property type="status" value="NOT_ANNOTATED_CDS"/>
    <property type="molecule type" value="Genomic_DNA"/>
</dbReference>
<feature type="domain" description="Fucolectin tachylectin-4 pentraxin-1" evidence="7">
    <location>
        <begin position="45"/>
        <end position="168"/>
    </location>
</feature>
<keyword evidence="9" id="KW-1185">Reference proteome</keyword>
<dbReference type="Pfam" id="PF22633">
    <property type="entry name" value="F5_F8_type_C_2"/>
    <property type="match status" value="1"/>
</dbReference>
<reference evidence="9" key="1">
    <citation type="submission" date="2011-05" db="EMBL/GenBank/DDBJ databases">
        <authorList>
            <person name="Richards S.R."/>
            <person name="Qu J."/>
            <person name="Jiang H."/>
            <person name="Jhangiani S.N."/>
            <person name="Agravi P."/>
            <person name="Goodspeed R."/>
            <person name="Gross S."/>
            <person name="Mandapat C."/>
            <person name="Jackson L."/>
            <person name="Mathew T."/>
            <person name="Pu L."/>
            <person name="Thornton R."/>
            <person name="Saada N."/>
            <person name="Wilczek-Boney K.B."/>
            <person name="Lee S."/>
            <person name="Kovar C."/>
            <person name="Wu Y."/>
            <person name="Scherer S.E."/>
            <person name="Worley K.C."/>
            <person name="Muzny D.M."/>
            <person name="Gibbs R."/>
        </authorList>
    </citation>
    <scope>NUCLEOTIDE SEQUENCE</scope>
    <source>
        <strain evidence="9">Brora</strain>
    </source>
</reference>
<dbReference type="STRING" id="126957.T1J6I4"/>
<dbReference type="Gene3D" id="2.60.120.260">
    <property type="entry name" value="Galactose-binding domain-like"/>
    <property type="match status" value="1"/>
</dbReference>
<dbReference type="AlphaFoldDB" id="T1J6I4"/>
<keyword evidence="6" id="KW-1133">Transmembrane helix</keyword>
<evidence type="ECO:0000313" key="9">
    <source>
        <dbReference type="Proteomes" id="UP000014500"/>
    </source>
</evidence>
<dbReference type="SUPFAM" id="SSF49785">
    <property type="entry name" value="Galactose-binding domain-like"/>
    <property type="match status" value="1"/>
</dbReference>
<protein>
    <recommendedName>
        <fullName evidence="7">Fucolectin tachylectin-4 pentraxin-1 domain-containing protein</fullName>
    </recommendedName>
</protein>
<evidence type="ECO:0000256" key="6">
    <source>
        <dbReference type="SAM" id="Phobius"/>
    </source>
</evidence>
<dbReference type="OMA" id="RWIETER"/>
<dbReference type="GO" id="GO:0003677">
    <property type="term" value="F:DNA binding"/>
    <property type="evidence" value="ECO:0007669"/>
    <property type="project" value="UniProtKB-KW"/>
</dbReference>
<reference evidence="8" key="2">
    <citation type="submission" date="2015-02" db="UniProtKB">
        <authorList>
            <consortium name="EnsemblMetazoa"/>
        </authorList>
    </citation>
    <scope>IDENTIFICATION</scope>
</reference>
<dbReference type="InterPro" id="IPR011010">
    <property type="entry name" value="DNA_brk_join_enz"/>
</dbReference>
<evidence type="ECO:0000259" key="7">
    <source>
        <dbReference type="SMART" id="SM00607"/>
    </source>
</evidence>
<evidence type="ECO:0000256" key="1">
    <source>
        <dbReference type="ARBA" id="ARBA00022723"/>
    </source>
</evidence>
<dbReference type="Proteomes" id="UP000014500">
    <property type="component" value="Unassembled WGS sequence"/>
</dbReference>
<dbReference type="PANTHER" id="PTHR35617:SF3">
    <property type="entry name" value="CORE-BINDING (CB) DOMAIN-CONTAINING PROTEIN"/>
    <property type="match status" value="1"/>
</dbReference>
<keyword evidence="1" id="KW-0479">Metal-binding</keyword>
<accession>T1J6I4</accession>
<dbReference type="Gene3D" id="1.10.150.130">
    <property type="match status" value="1"/>
</dbReference>
<evidence type="ECO:0000256" key="5">
    <source>
        <dbReference type="SAM" id="MobiDB-lite"/>
    </source>
</evidence>
<feature type="region of interest" description="Disordered" evidence="5">
    <location>
        <begin position="314"/>
        <end position="347"/>
    </location>
</feature>
<evidence type="ECO:0000313" key="8">
    <source>
        <dbReference type="EnsemblMetazoa" id="SMAR009255-PA"/>
    </source>
</evidence>
<dbReference type="GO" id="GO:0046872">
    <property type="term" value="F:metal ion binding"/>
    <property type="evidence" value="ECO:0007669"/>
    <property type="project" value="UniProtKB-KW"/>
</dbReference>
<keyword evidence="3" id="KW-0238">DNA-binding</keyword>
<feature type="transmembrane region" description="Helical" evidence="6">
    <location>
        <begin position="21"/>
        <end position="44"/>
    </location>
</feature>
<dbReference type="PhylomeDB" id="T1J6I4"/>
<dbReference type="InterPro" id="IPR010998">
    <property type="entry name" value="Integrase_recombinase_N"/>
</dbReference>
<organism evidence="8 9">
    <name type="scientific">Strigamia maritima</name>
    <name type="common">European centipede</name>
    <name type="synonym">Geophilus maritimus</name>
    <dbReference type="NCBI Taxonomy" id="126957"/>
    <lineage>
        <taxon>Eukaryota</taxon>
        <taxon>Metazoa</taxon>
        <taxon>Ecdysozoa</taxon>
        <taxon>Arthropoda</taxon>
        <taxon>Myriapoda</taxon>
        <taxon>Chilopoda</taxon>
        <taxon>Pleurostigmophora</taxon>
        <taxon>Geophilomorpha</taxon>
        <taxon>Linotaeniidae</taxon>
        <taxon>Strigamia</taxon>
    </lineage>
</organism>
<dbReference type="PANTHER" id="PTHR35617">
    <property type="entry name" value="PHAGE_INTEGRASE DOMAIN-CONTAINING PROTEIN"/>
    <property type="match status" value="1"/>
</dbReference>
<evidence type="ECO:0000256" key="2">
    <source>
        <dbReference type="ARBA" id="ARBA00022837"/>
    </source>
</evidence>
<dbReference type="InterPro" id="IPR008979">
    <property type="entry name" value="Galactose-bd-like_sf"/>
</dbReference>
<dbReference type="SUPFAM" id="SSF56349">
    <property type="entry name" value="DNA breaking-rejoining enzymes"/>
    <property type="match status" value="1"/>
</dbReference>
<evidence type="ECO:0000256" key="3">
    <source>
        <dbReference type="ARBA" id="ARBA00023125"/>
    </source>
</evidence>
<dbReference type="SMART" id="SM00607">
    <property type="entry name" value="FTP"/>
    <property type="match status" value="1"/>
</dbReference>
<dbReference type="InterPro" id="IPR006585">
    <property type="entry name" value="FTP1"/>
</dbReference>
<dbReference type="HOGENOM" id="CLU_419407_0_0_1"/>
<dbReference type="eggNOG" id="ENOG502S4UE">
    <property type="taxonomic scope" value="Eukaryota"/>
</dbReference>
<keyword evidence="6" id="KW-0812">Transmembrane</keyword>
<keyword evidence="6" id="KW-0472">Membrane</keyword>
<sequence length="654" mass="71869">MGDSTHEGESSRSTRTSKSKIKYGILLLLCCCLLAGIGIGIGYMTAIQSSDYVNNAQDGKNKTCTHTSLLGDDPFPWWTIDMKSQYEISKVSFQGREDCCADRNHDLQVRVGNYLNKGWGTVLTLNGLCGEIGENKGQKMYEFDCPEMLIGQYVNINKAILNDNSAVVSLFKNHGSSKHLLHSFGRDLWEDACRHKISLSFVHVPGKENTIADFLSRNFISADGEWSLHCSVFNKLTEKFGKPSIDLFASRLNFKLKIFYSWAPDPEASKIDAFAHFWSDFSYAFPPFSPMEGPSGQGNHSIIGATLDDATVVSTPAEKPNSNSSVVSGQGLALPGTQPTGEAETKRSTRPAWLQNLGQSHVAQGFSKDAAELLMDGWRPNTVTTYSSGVTRWENFLGSQPTTAIEKPATPATLTANLVASMYNKGLSLSTVNTTLAAGSAAGFIIPETRATPAIKQIWDVGLPLAELRKMWPHEDLDWRDLQIKVIMLIALVIASRISTIQSLCLDDLTISADVAIFRPSAIQKTLQSGIHPVLRLAPYPAEPPICPHLALCDFLLRTQDWGLFLIQNSPFSGPSKYTISHWIKDFLAKSGVDKNVFGAHTTRSASTSKAAKQVRIQDILNAAGWTFEFTFARFYHRPIVDPNAFQNAGLATE</sequence>
<dbReference type="EnsemblMetazoa" id="SMAR009255-RA">
    <property type="protein sequence ID" value="SMAR009255-PA"/>
    <property type="gene ID" value="SMAR009255"/>
</dbReference>
<keyword evidence="2" id="KW-0106">Calcium</keyword>
<evidence type="ECO:0000256" key="4">
    <source>
        <dbReference type="ARBA" id="ARBA00023157"/>
    </source>
</evidence>
<keyword evidence="4" id="KW-1015">Disulfide bond</keyword>
<proteinExistence type="predicted"/>